<organism evidence="1 2">
    <name type="scientific">Microbulbifer agarilyticus</name>
    <dbReference type="NCBI Taxonomy" id="260552"/>
    <lineage>
        <taxon>Bacteria</taxon>
        <taxon>Pseudomonadati</taxon>
        <taxon>Pseudomonadota</taxon>
        <taxon>Gammaproteobacteria</taxon>
        <taxon>Cellvibrionales</taxon>
        <taxon>Microbulbiferaceae</taxon>
        <taxon>Microbulbifer</taxon>
    </lineage>
</organism>
<dbReference type="Proteomes" id="UP000188219">
    <property type="component" value="Chromosome"/>
</dbReference>
<proteinExistence type="predicted"/>
<sequence length="199" mass="21410">MPAIDVQSVRSVLEGGGKIIFNRNNINPTKCSMQAKLPAPLGTFDNTLMAKATIADNTIKMVATKDNDLTANAVNVLYEDQYATTGSIKPPGYIFSDSFGGCSFYLFRGPMGNIHGAHASRGNHGQVTNPTSYFTSRGGTLLYTWHSKGNIPDQRLMNYELGAVLAVVNADVTDIFCITTKNQKVTSVLSHEQVSNSAG</sequence>
<reference evidence="1" key="1">
    <citation type="submission" date="2017-02" db="EMBL/GenBank/DDBJ databases">
        <title>Genome of Microbulbifer agarilyticus GP101.</title>
        <authorList>
            <person name="Jung J."/>
            <person name="Bae S.S."/>
            <person name="Baek K."/>
        </authorList>
    </citation>
    <scope>NUCLEOTIDE SEQUENCE [LARGE SCALE GENOMIC DNA]</scope>
    <source>
        <strain evidence="1">GP101</strain>
    </source>
</reference>
<keyword evidence="2" id="KW-1185">Reference proteome</keyword>
<name>A0A1Q2M4T0_9GAMM</name>
<gene>
    <name evidence="1" type="ORF">Mag101_08465</name>
</gene>
<dbReference type="OrthoDB" id="9975905at2"/>
<dbReference type="RefSeq" id="WP_077403436.1">
    <property type="nucleotide sequence ID" value="NZ_CP019650.1"/>
</dbReference>
<protein>
    <submittedName>
        <fullName evidence="1">Uncharacterized protein</fullName>
    </submittedName>
</protein>
<evidence type="ECO:0000313" key="1">
    <source>
        <dbReference type="EMBL" id="AQQ67666.1"/>
    </source>
</evidence>
<dbReference type="KEGG" id="maga:Mag101_08465"/>
<accession>A0A1Q2M4T0</accession>
<dbReference type="EMBL" id="CP019650">
    <property type="protein sequence ID" value="AQQ67666.1"/>
    <property type="molecule type" value="Genomic_DNA"/>
</dbReference>
<evidence type="ECO:0000313" key="2">
    <source>
        <dbReference type="Proteomes" id="UP000188219"/>
    </source>
</evidence>
<dbReference type="AlphaFoldDB" id="A0A1Q2M4T0"/>